<evidence type="ECO:0000313" key="2">
    <source>
        <dbReference type="EMBL" id="GBP33670.1"/>
    </source>
</evidence>
<accession>A0A4C1V588</accession>
<keyword evidence="1" id="KW-0472">Membrane</keyword>
<dbReference type="STRING" id="151549.A0A4C1V588"/>
<dbReference type="EMBL" id="BGZK01000277">
    <property type="protein sequence ID" value="GBP33670.1"/>
    <property type="molecule type" value="Genomic_DNA"/>
</dbReference>
<gene>
    <name evidence="2" type="ORF">EVAR_16706_1</name>
</gene>
<feature type="transmembrane region" description="Helical" evidence="1">
    <location>
        <begin position="187"/>
        <end position="206"/>
    </location>
</feature>
<organism evidence="2 3">
    <name type="scientific">Eumeta variegata</name>
    <name type="common">Bagworm moth</name>
    <name type="synonym">Eumeta japonica</name>
    <dbReference type="NCBI Taxonomy" id="151549"/>
    <lineage>
        <taxon>Eukaryota</taxon>
        <taxon>Metazoa</taxon>
        <taxon>Ecdysozoa</taxon>
        <taxon>Arthropoda</taxon>
        <taxon>Hexapoda</taxon>
        <taxon>Insecta</taxon>
        <taxon>Pterygota</taxon>
        <taxon>Neoptera</taxon>
        <taxon>Endopterygota</taxon>
        <taxon>Lepidoptera</taxon>
        <taxon>Glossata</taxon>
        <taxon>Ditrysia</taxon>
        <taxon>Tineoidea</taxon>
        <taxon>Psychidae</taxon>
        <taxon>Oiketicinae</taxon>
        <taxon>Eumeta</taxon>
    </lineage>
</organism>
<name>A0A4C1V588_EUMVA</name>
<evidence type="ECO:0000313" key="3">
    <source>
        <dbReference type="Proteomes" id="UP000299102"/>
    </source>
</evidence>
<keyword evidence="1" id="KW-0812">Transmembrane</keyword>
<keyword evidence="1" id="KW-1133">Transmembrane helix</keyword>
<comment type="caution">
    <text evidence="2">The sequence shown here is derived from an EMBL/GenBank/DDBJ whole genome shotgun (WGS) entry which is preliminary data.</text>
</comment>
<evidence type="ECO:0000256" key="1">
    <source>
        <dbReference type="SAM" id="Phobius"/>
    </source>
</evidence>
<reference evidence="2 3" key="1">
    <citation type="journal article" date="2019" name="Commun. Biol.">
        <title>The bagworm genome reveals a unique fibroin gene that provides high tensile strength.</title>
        <authorList>
            <person name="Kono N."/>
            <person name="Nakamura H."/>
            <person name="Ohtoshi R."/>
            <person name="Tomita M."/>
            <person name="Numata K."/>
            <person name="Arakawa K."/>
        </authorList>
    </citation>
    <scope>NUCLEOTIDE SEQUENCE [LARGE SCALE GENOMIC DNA]</scope>
</reference>
<sequence length="238" mass="27625">MKKLKTHKRNRTKDWLKKEHYSHISLLNELKFAPKDWHNYLRMDEETYLKLLSTVTPYIKKQDTVMRQSISPHERLTATLRYLKTERSYEDLKFTTIISPQALGVIVPETCDAIYKILSKDYFKLQHVCRWAGSNVRYHTLIEYRCEVAAVAFHTLSKSSGCPLPLPSPHSPSTRYPIPTQDTENALLTPLGIIICTLVAHLYGILRIYKKQQKFNLAPALADYQTLLDLLKTSYIVT</sequence>
<dbReference type="Proteomes" id="UP000299102">
    <property type="component" value="Unassembled WGS sequence"/>
</dbReference>
<dbReference type="OrthoDB" id="2668416at2759"/>
<proteinExistence type="predicted"/>
<keyword evidence="3" id="KW-1185">Reference proteome</keyword>
<dbReference type="AlphaFoldDB" id="A0A4C1V588"/>
<protein>
    <submittedName>
        <fullName evidence="2">Uncharacterized protein</fullName>
    </submittedName>
</protein>